<reference evidence="2 3" key="1">
    <citation type="submission" date="2020-11" db="EMBL/GenBank/DDBJ databases">
        <title>Corynebacterium sp. ZJ-599.</title>
        <authorList>
            <person name="Zhou J."/>
        </authorList>
    </citation>
    <scope>NUCLEOTIDE SEQUENCE [LARGE SCALE GENOMIC DNA]</scope>
    <source>
        <strain evidence="2 3">ZJ-599</strain>
    </source>
</reference>
<dbReference type="SUPFAM" id="SSF63829">
    <property type="entry name" value="Calcium-dependent phosphotriesterase"/>
    <property type="match status" value="1"/>
</dbReference>
<dbReference type="Gene3D" id="2.130.10.10">
    <property type="entry name" value="YVTN repeat-like/Quinoprotein amine dehydrogenase"/>
    <property type="match status" value="1"/>
</dbReference>
<dbReference type="PANTHER" id="PTHR31270">
    <property type="entry name" value="GLUTAMINYL-PEPTIDE CYCLOTRANSFERASE"/>
    <property type="match status" value="1"/>
</dbReference>
<dbReference type="PROSITE" id="PS51257">
    <property type="entry name" value="PROKAR_LIPOPROTEIN"/>
    <property type="match status" value="1"/>
</dbReference>
<proteinExistence type="predicted"/>
<dbReference type="GO" id="GO:0016603">
    <property type="term" value="F:glutaminyl-peptide cyclotransferase activity"/>
    <property type="evidence" value="ECO:0007669"/>
    <property type="project" value="InterPro"/>
</dbReference>
<dbReference type="AlphaFoldDB" id="A0A7T0PBK9"/>
<dbReference type="PANTHER" id="PTHR31270:SF1">
    <property type="entry name" value="GLUTAMINYL-PEPTIDE CYCLOTRANSFERASE"/>
    <property type="match status" value="1"/>
</dbReference>
<dbReference type="Pfam" id="PF05096">
    <property type="entry name" value="Glu_cyclase_2"/>
    <property type="match status" value="1"/>
</dbReference>
<organism evidence="2 3">
    <name type="scientific">Corynebacterium lizhenjunii</name>
    <dbReference type="NCBI Taxonomy" id="2709394"/>
    <lineage>
        <taxon>Bacteria</taxon>
        <taxon>Bacillati</taxon>
        <taxon>Actinomycetota</taxon>
        <taxon>Actinomycetes</taxon>
        <taxon>Mycobacteriales</taxon>
        <taxon>Corynebacteriaceae</taxon>
        <taxon>Corynebacterium</taxon>
    </lineage>
</organism>
<protein>
    <submittedName>
        <fullName evidence="2">Glutaminyl-peptide cyclotransferase</fullName>
    </submittedName>
</protein>
<dbReference type="EMBL" id="CP064954">
    <property type="protein sequence ID" value="QPK80281.1"/>
    <property type="molecule type" value="Genomic_DNA"/>
</dbReference>
<keyword evidence="3" id="KW-1185">Reference proteome</keyword>
<dbReference type="InterPro" id="IPR015943">
    <property type="entry name" value="WD40/YVTN_repeat-like_dom_sf"/>
</dbReference>
<dbReference type="InterPro" id="IPR007788">
    <property type="entry name" value="QCT"/>
</dbReference>
<evidence type="ECO:0000313" key="2">
    <source>
        <dbReference type="EMBL" id="QPK80281.1"/>
    </source>
</evidence>
<name>A0A7T0PBK9_9CORY</name>
<dbReference type="Proteomes" id="UP000594681">
    <property type="component" value="Chromosome"/>
</dbReference>
<sequence>MLSSFHRPLLPHFLPAVAAAVAPALILAACSADAPDAAQSASPSVERLTVRVHQRLDFDPASFTQGLEATTDGQLWVGTGQRGQSRLYRMDPATGAELASVDLDQRYFGEGITQYEDSIWQLTWQAGTALRYDRDSLELTGQASYPGEGWGLCATDTSLYMSDGTSQLRRLNPDTFAEEQRVSVTLEGREVDQLNELECVDGQVYANVWFSTDILRIDPTTGRVTAVIDASAVPNNAAKDPNNVLNGIAHIPGTDHFYLTGKRWPDLYRVSFEPEAE</sequence>
<keyword evidence="2" id="KW-0808">Transferase</keyword>
<keyword evidence="1" id="KW-0732">Signal</keyword>
<evidence type="ECO:0000313" key="3">
    <source>
        <dbReference type="Proteomes" id="UP000594681"/>
    </source>
</evidence>
<feature type="chain" id="PRO_5032920023" evidence="1">
    <location>
        <begin position="35"/>
        <end position="277"/>
    </location>
</feature>
<accession>A0A7T0PBK9</accession>
<dbReference type="KEGG" id="cliz:G7Y31_03385"/>
<evidence type="ECO:0000256" key="1">
    <source>
        <dbReference type="SAM" id="SignalP"/>
    </source>
</evidence>
<feature type="signal peptide" evidence="1">
    <location>
        <begin position="1"/>
        <end position="34"/>
    </location>
</feature>
<gene>
    <name evidence="2" type="ORF">G7Y31_03385</name>
</gene>